<dbReference type="OrthoDB" id="278430at2759"/>
<evidence type="ECO:0000256" key="1">
    <source>
        <dbReference type="SAM" id="MobiDB-lite"/>
    </source>
</evidence>
<dbReference type="PANTHER" id="PTHR15672:SF13">
    <property type="entry name" value="R3H DOMAIN-CONTAINING PROTEIN 2"/>
    <property type="match status" value="1"/>
</dbReference>
<accession>A0A8T1S3K5</accession>
<dbReference type="InterPro" id="IPR024771">
    <property type="entry name" value="SUZ"/>
</dbReference>
<dbReference type="Proteomes" id="UP000765507">
    <property type="component" value="Unassembled WGS sequence"/>
</dbReference>
<evidence type="ECO:0000259" key="2">
    <source>
        <dbReference type="Pfam" id="PF12752"/>
    </source>
</evidence>
<organism evidence="3 4">
    <name type="scientific">Chelydra serpentina</name>
    <name type="common">Snapping turtle</name>
    <name type="synonym">Testudo serpentina</name>
    <dbReference type="NCBI Taxonomy" id="8475"/>
    <lineage>
        <taxon>Eukaryota</taxon>
        <taxon>Metazoa</taxon>
        <taxon>Chordata</taxon>
        <taxon>Craniata</taxon>
        <taxon>Vertebrata</taxon>
        <taxon>Euteleostomi</taxon>
        <taxon>Archelosauria</taxon>
        <taxon>Testudinata</taxon>
        <taxon>Testudines</taxon>
        <taxon>Cryptodira</taxon>
        <taxon>Durocryptodira</taxon>
        <taxon>Americhelydia</taxon>
        <taxon>Chelydroidea</taxon>
        <taxon>Chelydridae</taxon>
        <taxon>Chelydra</taxon>
    </lineage>
</organism>
<dbReference type="PANTHER" id="PTHR15672">
    <property type="entry name" value="CAMP-REGULATED PHOSPHOPROTEIN 21 RELATED R3H DOMAIN CONTAINING PROTEIN"/>
    <property type="match status" value="1"/>
</dbReference>
<feature type="region of interest" description="Disordered" evidence="1">
    <location>
        <begin position="32"/>
        <end position="117"/>
    </location>
</feature>
<reference evidence="3 4" key="1">
    <citation type="journal article" date="2020" name="G3 (Bethesda)">
        <title>Draft Genome of the Common Snapping Turtle, Chelydra serpentina, a Model for Phenotypic Plasticity in Reptiles.</title>
        <authorList>
            <person name="Das D."/>
            <person name="Singh S.K."/>
            <person name="Bierstedt J."/>
            <person name="Erickson A."/>
            <person name="Galli G.L.J."/>
            <person name="Crossley D.A. 2nd"/>
            <person name="Rhen T."/>
        </authorList>
    </citation>
    <scope>NUCLEOTIDE SEQUENCE [LARGE SCALE GENOMIC DNA]</scope>
    <source>
        <strain evidence="3">KW</strain>
    </source>
</reference>
<protein>
    <submittedName>
        <fullName evidence="3">R3H domain containing 2</fullName>
    </submittedName>
</protein>
<evidence type="ECO:0000313" key="3">
    <source>
        <dbReference type="EMBL" id="KAG6923133.1"/>
    </source>
</evidence>
<proteinExistence type="predicted"/>
<dbReference type="Pfam" id="PF12752">
    <property type="entry name" value="SUZ"/>
    <property type="match status" value="1"/>
</dbReference>
<comment type="caution">
    <text evidence="3">The sequence shown here is derived from an EMBL/GenBank/DDBJ whole genome shotgun (WGS) entry which is preliminary data.</text>
</comment>
<keyword evidence="4" id="KW-1185">Reference proteome</keyword>
<gene>
    <name evidence="3" type="primary">R3HDM2</name>
    <name evidence="3" type="ORF">G0U57_021412</name>
</gene>
<feature type="compositionally biased region" description="Polar residues" evidence="1">
    <location>
        <begin position="52"/>
        <end position="61"/>
    </location>
</feature>
<feature type="compositionally biased region" description="Polar residues" evidence="1">
    <location>
        <begin position="72"/>
        <end position="82"/>
    </location>
</feature>
<evidence type="ECO:0000313" key="4">
    <source>
        <dbReference type="Proteomes" id="UP000765507"/>
    </source>
</evidence>
<dbReference type="InterPro" id="IPR051937">
    <property type="entry name" value="R3H_domain_containing"/>
</dbReference>
<dbReference type="EMBL" id="JAHGAV010000969">
    <property type="protein sequence ID" value="KAG6923133.1"/>
    <property type="molecule type" value="Genomic_DNA"/>
</dbReference>
<name>A0A8T1S3K5_CHESE</name>
<feature type="compositionally biased region" description="Polar residues" evidence="1">
    <location>
        <begin position="106"/>
        <end position="117"/>
    </location>
</feature>
<feature type="non-terminal residue" evidence="3">
    <location>
        <position position="117"/>
    </location>
</feature>
<feature type="non-terminal residue" evidence="3">
    <location>
        <position position="1"/>
    </location>
</feature>
<sequence length="117" mass="13012">IRIPLQDGRRSKSIEEREEEYQRVRERIFARETGQNGYLNDSRGNRDALNRASGSRQSSTESELKSLEPRPWSSTDSDSSIRNLRPPVTKASSFSGISILTRGDSIGSSASRTGRPG</sequence>
<feature type="domain" description="SUZ" evidence="2">
    <location>
        <begin position="6"/>
        <end position="32"/>
    </location>
</feature>
<dbReference type="AlphaFoldDB" id="A0A8T1S3K5"/>